<feature type="non-terminal residue" evidence="1">
    <location>
        <position position="1"/>
    </location>
</feature>
<name>A0ABR2ZJ60_9AGAR</name>
<sequence>LWTNLEVTLRPQYLHPLRLAIARSQQLPLSLVLDDYYDPIKEAEVLRFVLQHSCRWLHIDLIGVTPPTIVMLENASTPVLESVTCPSHRIGMIFDHLLPSPCLKYIKCKGTIMDFEPFEQVEFFPWATIRHLDMDFREATEPLAVSDILRFGQELESLVYSGEAAIGDVEAEPYKLSDDLPEPIVSNLAALAIRFSDIEGFHDLLHDFIQCVTLPRLAKLEISFVTHIGRKESLHERAIWPRQALFDFFERSGCNLTELILQKTPLKESDLISLLQLTPSLRSFTFSELWSATYIKKPQQELLHTITRSFLRRLEALTFTVDAFSTHHFLLPKLRYLELGVQSHFDADEGFVEVVRSRWVRSNVGDVFPAAERLREVVLRVAGKKVDEDIYAPLRRMNEEGLMISVFGNGVRVV</sequence>
<accession>A0ABR2ZJ60</accession>
<organism evidence="1 2">
    <name type="scientific">Marasmius tenuissimus</name>
    <dbReference type="NCBI Taxonomy" id="585030"/>
    <lineage>
        <taxon>Eukaryota</taxon>
        <taxon>Fungi</taxon>
        <taxon>Dikarya</taxon>
        <taxon>Basidiomycota</taxon>
        <taxon>Agaricomycotina</taxon>
        <taxon>Agaricomycetes</taxon>
        <taxon>Agaricomycetidae</taxon>
        <taxon>Agaricales</taxon>
        <taxon>Marasmiineae</taxon>
        <taxon>Marasmiaceae</taxon>
        <taxon>Marasmius</taxon>
    </lineage>
</organism>
<evidence type="ECO:0008006" key="3">
    <source>
        <dbReference type="Google" id="ProtNLM"/>
    </source>
</evidence>
<proteinExistence type="predicted"/>
<comment type="caution">
    <text evidence="1">The sequence shown here is derived from an EMBL/GenBank/DDBJ whole genome shotgun (WGS) entry which is preliminary data.</text>
</comment>
<evidence type="ECO:0000313" key="1">
    <source>
        <dbReference type="EMBL" id="KAL0061249.1"/>
    </source>
</evidence>
<reference evidence="1 2" key="1">
    <citation type="submission" date="2024-05" db="EMBL/GenBank/DDBJ databases">
        <title>A draft genome resource for the thread blight pathogen Marasmius tenuissimus strain MS-2.</title>
        <authorList>
            <person name="Yulfo-Soto G.E."/>
            <person name="Baruah I.K."/>
            <person name="Amoako-Attah I."/>
            <person name="Bukari Y."/>
            <person name="Meinhardt L.W."/>
            <person name="Bailey B.A."/>
            <person name="Cohen S.P."/>
        </authorList>
    </citation>
    <scope>NUCLEOTIDE SEQUENCE [LARGE SCALE GENOMIC DNA]</scope>
    <source>
        <strain evidence="1 2">MS-2</strain>
    </source>
</reference>
<dbReference type="Proteomes" id="UP001437256">
    <property type="component" value="Unassembled WGS sequence"/>
</dbReference>
<gene>
    <name evidence="1" type="ORF">AAF712_011906</name>
</gene>
<keyword evidence="2" id="KW-1185">Reference proteome</keyword>
<dbReference type="EMBL" id="JBBXMP010000142">
    <property type="protein sequence ID" value="KAL0061249.1"/>
    <property type="molecule type" value="Genomic_DNA"/>
</dbReference>
<evidence type="ECO:0000313" key="2">
    <source>
        <dbReference type="Proteomes" id="UP001437256"/>
    </source>
</evidence>
<protein>
    <recommendedName>
        <fullName evidence="3">F-box domain-containing protein</fullName>
    </recommendedName>
</protein>